<comment type="caution">
    <text evidence="7">The sequence shown here is derived from an EMBL/GenBank/DDBJ whole genome shotgun (WGS) entry which is preliminary data.</text>
</comment>
<dbReference type="CDD" id="cd04301">
    <property type="entry name" value="NAT_SF"/>
    <property type="match status" value="1"/>
</dbReference>
<evidence type="ECO:0000256" key="4">
    <source>
        <dbReference type="ARBA" id="ARBA00023315"/>
    </source>
</evidence>
<comment type="catalytic activity">
    <reaction evidence="5">
        <text>glycyl-tRNA(Gly) + acetyl-CoA = N-acetylglycyl-tRNA(Gly) + CoA + H(+)</text>
        <dbReference type="Rhea" id="RHEA:81867"/>
        <dbReference type="Rhea" id="RHEA-COMP:9683"/>
        <dbReference type="Rhea" id="RHEA-COMP:19766"/>
        <dbReference type="ChEBI" id="CHEBI:15378"/>
        <dbReference type="ChEBI" id="CHEBI:57287"/>
        <dbReference type="ChEBI" id="CHEBI:57288"/>
        <dbReference type="ChEBI" id="CHEBI:78522"/>
        <dbReference type="ChEBI" id="CHEBI:232036"/>
    </reaction>
</comment>
<name>A0A0F9G665_9ZZZZ</name>
<dbReference type="GO" id="GO:0016747">
    <property type="term" value="F:acyltransferase activity, transferring groups other than amino-acyl groups"/>
    <property type="evidence" value="ECO:0007669"/>
    <property type="project" value="InterPro"/>
</dbReference>
<feature type="domain" description="N-acetyltransferase" evidence="6">
    <location>
        <begin position="26"/>
        <end position="84"/>
    </location>
</feature>
<evidence type="ECO:0000259" key="6">
    <source>
        <dbReference type="Pfam" id="PF13508"/>
    </source>
</evidence>
<evidence type="ECO:0000256" key="5">
    <source>
        <dbReference type="ARBA" id="ARBA00049880"/>
    </source>
</evidence>
<organism evidence="7">
    <name type="scientific">marine sediment metagenome</name>
    <dbReference type="NCBI Taxonomy" id="412755"/>
    <lineage>
        <taxon>unclassified sequences</taxon>
        <taxon>metagenomes</taxon>
        <taxon>ecological metagenomes</taxon>
    </lineage>
</organism>
<evidence type="ECO:0000313" key="7">
    <source>
        <dbReference type="EMBL" id="KKL85941.1"/>
    </source>
</evidence>
<gene>
    <name evidence="7" type="ORF">LCGC14_1949660</name>
</gene>
<keyword evidence="4" id="KW-0012">Acyltransferase</keyword>
<keyword evidence="2" id="KW-1277">Toxin-antitoxin system</keyword>
<keyword evidence="3" id="KW-0808">Transferase</keyword>
<evidence type="ECO:0000256" key="3">
    <source>
        <dbReference type="ARBA" id="ARBA00022679"/>
    </source>
</evidence>
<dbReference type="InterPro" id="IPR016181">
    <property type="entry name" value="Acyl_CoA_acyltransferase"/>
</dbReference>
<dbReference type="InterPro" id="IPR000182">
    <property type="entry name" value="GNAT_dom"/>
</dbReference>
<dbReference type="SUPFAM" id="SSF55729">
    <property type="entry name" value="Acyl-CoA N-acyltransferases (Nat)"/>
    <property type="match status" value="1"/>
</dbReference>
<proteinExistence type="predicted"/>
<protein>
    <recommendedName>
        <fullName evidence="6">N-acetyltransferase domain-containing protein</fullName>
    </recommendedName>
</protein>
<dbReference type="Gene3D" id="3.40.630.30">
    <property type="match status" value="1"/>
</dbReference>
<dbReference type="PANTHER" id="PTHR36449">
    <property type="entry name" value="ACETYLTRANSFERASE-RELATED"/>
    <property type="match status" value="1"/>
</dbReference>
<reference evidence="7" key="1">
    <citation type="journal article" date="2015" name="Nature">
        <title>Complex archaea that bridge the gap between prokaryotes and eukaryotes.</title>
        <authorList>
            <person name="Spang A."/>
            <person name="Saw J.H."/>
            <person name="Jorgensen S.L."/>
            <person name="Zaremba-Niedzwiedzka K."/>
            <person name="Martijn J."/>
            <person name="Lind A.E."/>
            <person name="van Eijk R."/>
            <person name="Schleper C."/>
            <person name="Guy L."/>
            <person name="Ettema T.J."/>
        </authorList>
    </citation>
    <scope>NUCLEOTIDE SEQUENCE</scope>
</reference>
<dbReference type="Pfam" id="PF13508">
    <property type="entry name" value="Acetyltransf_7"/>
    <property type="match status" value="1"/>
</dbReference>
<dbReference type="PANTHER" id="PTHR36449:SF1">
    <property type="entry name" value="ACETYLTRANSFERASE"/>
    <property type="match status" value="1"/>
</dbReference>
<evidence type="ECO:0000256" key="2">
    <source>
        <dbReference type="ARBA" id="ARBA00022649"/>
    </source>
</evidence>
<dbReference type="AlphaFoldDB" id="A0A0F9G665"/>
<accession>A0A0F9G665</accession>
<keyword evidence="1" id="KW-0678">Repressor</keyword>
<sequence length="103" mass="11865">MSCLSAKVLTAKHKKTISLKTYPSLLLGRLGVDNNQRRKGVGKYICNWCLGLAMKLSNDVGCRYIILETTEKMIKFYIKCNFEKGKVIENEKGKLIWMYQRIS</sequence>
<dbReference type="EMBL" id="LAZR01021258">
    <property type="protein sequence ID" value="KKL85941.1"/>
    <property type="molecule type" value="Genomic_DNA"/>
</dbReference>
<evidence type="ECO:0000256" key="1">
    <source>
        <dbReference type="ARBA" id="ARBA00022491"/>
    </source>
</evidence>